<evidence type="ECO:0000313" key="4">
    <source>
        <dbReference type="Proteomes" id="UP000318590"/>
    </source>
</evidence>
<dbReference type="Gene3D" id="3.40.50.1820">
    <property type="entry name" value="alpha/beta hydrolase"/>
    <property type="match status" value="1"/>
</dbReference>
<evidence type="ECO:0000313" key="3">
    <source>
        <dbReference type="EMBL" id="TRD16432.1"/>
    </source>
</evidence>
<dbReference type="InterPro" id="IPR050266">
    <property type="entry name" value="AB_hydrolase_sf"/>
</dbReference>
<dbReference type="InterPro" id="IPR000073">
    <property type="entry name" value="AB_hydrolase_1"/>
</dbReference>
<dbReference type="PANTHER" id="PTHR43798:SF33">
    <property type="entry name" value="HYDROLASE, PUTATIVE (AFU_ORTHOLOGUE AFUA_2G14860)-RELATED"/>
    <property type="match status" value="1"/>
</dbReference>
<keyword evidence="4" id="KW-1185">Reference proteome</keyword>
<dbReference type="PANTHER" id="PTHR43798">
    <property type="entry name" value="MONOACYLGLYCEROL LIPASE"/>
    <property type="match status" value="1"/>
</dbReference>
<sequence>MRGCSEHPSTSPMTISGSGGRTGSTTSTGIWGADRMPSGIRAGLDTAWIQRGEGVREALMLHCGLASGRAFLPLMAELSDGLSMTAFDFPGHGRSGPWDGSGDYIRRASEVAESFCEGPRDVIGHSMGGVTALTLMTRRPDLIRSAVLVEPVFFAAARGTEAHRQHEVKDAVFREALHAGDPMRAAQVFTTIWGGGRPWEMVPDEQRQTMADQMPLIAATEPALVNDSNDLLGAGRLEAISAPVLLVRGGQANPVIGAIFDRLAARLPQAQVTVIEGAGHMLPMTHRAQLATKIREFLGTGGG</sequence>
<protein>
    <submittedName>
        <fullName evidence="3">Alpha/beta hydrolase</fullName>
    </submittedName>
</protein>
<dbReference type="PRINTS" id="PR00111">
    <property type="entry name" value="ABHYDROLASE"/>
</dbReference>
<dbReference type="AlphaFoldDB" id="A0A547PQL0"/>
<feature type="region of interest" description="Disordered" evidence="1">
    <location>
        <begin position="1"/>
        <end position="35"/>
    </location>
</feature>
<name>A0A547PQL0_9RHOB</name>
<evidence type="ECO:0000259" key="2">
    <source>
        <dbReference type="Pfam" id="PF12697"/>
    </source>
</evidence>
<accession>A0A547PQL0</accession>
<feature type="domain" description="AB hydrolase-1" evidence="2">
    <location>
        <begin position="59"/>
        <end position="291"/>
    </location>
</feature>
<evidence type="ECO:0000256" key="1">
    <source>
        <dbReference type="SAM" id="MobiDB-lite"/>
    </source>
</evidence>
<dbReference type="SUPFAM" id="SSF53474">
    <property type="entry name" value="alpha/beta-Hydrolases"/>
    <property type="match status" value="1"/>
</dbReference>
<dbReference type="EMBL" id="VFSV01000029">
    <property type="protein sequence ID" value="TRD16432.1"/>
    <property type="molecule type" value="Genomic_DNA"/>
</dbReference>
<gene>
    <name evidence="3" type="ORF">FEV53_14315</name>
</gene>
<dbReference type="GO" id="GO:0016020">
    <property type="term" value="C:membrane"/>
    <property type="evidence" value="ECO:0007669"/>
    <property type="project" value="TreeGrafter"/>
</dbReference>
<comment type="caution">
    <text evidence="3">The sequence shown here is derived from an EMBL/GenBank/DDBJ whole genome shotgun (WGS) entry which is preliminary data.</text>
</comment>
<dbReference type="OrthoDB" id="9804723at2"/>
<reference evidence="3 4" key="1">
    <citation type="submission" date="2019-06" db="EMBL/GenBank/DDBJ databases">
        <title>Paenimaribius caenipelagi gen. nov., sp. nov., isolated from a tidal flat.</title>
        <authorList>
            <person name="Yoon J.-H."/>
        </authorList>
    </citation>
    <scope>NUCLEOTIDE SEQUENCE [LARGE SCALE GENOMIC DNA]</scope>
    <source>
        <strain evidence="3 4">JBTF-M29</strain>
    </source>
</reference>
<dbReference type="Proteomes" id="UP000318590">
    <property type="component" value="Unassembled WGS sequence"/>
</dbReference>
<proteinExistence type="predicted"/>
<organism evidence="3 4">
    <name type="scientific">Palleronia caenipelagi</name>
    <dbReference type="NCBI Taxonomy" id="2489174"/>
    <lineage>
        <taxon>Bacteria</taxon>
        <taxon>Pseudomonadati</taxon>
        <taxon>Pseudomonadota</taxon>
        <taxon>Alphaproteobacteria</taxon>
        <taxon>Rhodobacterales</taxon>
        <taxon>Roseobacteraceae</taxon>
        <taxon>Palleronia</taxon>
    </lineage>
</organism>
<dbReference type="GO" id="GO:0016787">
    <property type="term" value="F:hydrolase activity"/>
    <property type="evidence" value="ECO:0007669"/>
    <property type="project" value="UniProtKB-KW"/>
</dbReference>
<dbReference type="Pfam" id="PF12697">
    <property type="entry name" value="Abhydrolase_6"/>
    <property type="match status" value="1"/>
</dbReference>
<dbReference type="InterPro" id="IPR029058">
    <property type="entry name" value="AB_hydrolase_fold"/>
</dbReference>
<keyword evidence="3" id="KW-0378">Hydrolase</keyword>